<keyword evidence="2" id="KW-0282">Flagellum</keyword>
<proteinExistence type="predicted"/>
<reference evidence="2" key="1">
    <citation type="journal article" date="2014" name="Int. J. Syst. Evol. Microbiol.">
        <title>Complete genome sequence of Corynebacterium casei LMG S-19264T (=DSM 44701T), isolated from a smear-ripened cheese.</title>
        <authorList>
            <consortium name="US DOE Joint Genome Institute (JGI-PGF)"/>
            <person name="Walter F."/>
            <person name="Albersmeier A."/>
            <person name="Kalinowski J."/>
            <person name="Ruckert C."/>
        </authorList>
    </citation>
    <scope>NUCLEOTIDE SEQUENCE</scope>
    <source>
        <strain evidence="2">CGMCC 1.10859</strain>
    </source>
</reference>
<comment type="caution">
    <text evidence="2">The sequence shown here is derived from an EMBL/GenBank/DDBJ whole genome shotgun (WGS) entry which is preliminary data.</text>
</comment>
<organism evidence="2 5">
    <name type="scientific">Allgaiera indica</name>
    <dbReference type="NCBI Taxonomy" id="765699"/>
    <lineage>
        <taxon>Bacteria</taxon>
        <taxon>Pseudomonadati</taxon>
        <taxon>Pseudomonadota</taxon>
        <taxon>Alphaproteobacteria</taxon>
        <taxon>Rhodobacterales</taxon>
        <taxon>Paracoccaceae</taxon>
        <taxon>Allgaiera</taxon>
    </lineage>
</organism>
<dbReference type="Proteomes" id="UP000199541">
    <property type="component" value="Unassembled WGS sequence"/>
</dbReference>
<reference evidence="3 4" key="2">
    <citation type="submission" date="2016-10" db="EMBL/GenBank/DDBJ databases">
        <authorList>
            <person name="Varghese N."/>
            <person name="Submissions S."/>
        </authorList>
    </citation>
    <scope>NUCLEOTIDE SEQUENCE [LARGE SCALE GENOMIC DNA]</scope>
    <source>
        <strain evidence="3 4">DSM 24802</strain>
    </source>
</reference>
<keyword evidence="2" id="KW-0966">Cell projection</keyword>
<dbReference type="EMBL" id="FNOB01000008">
    <property type="protein sequence ID" value="SDW92911.1"/>
    <property type="molecule type" value="Genomic_DNA"/>
</dbReference>
<reference evidence="2" key="3">
    <citation type="submission" date="2023-06" db="EMBL/GenBank/DDBJ databases">
        <authorList>
            <person name="Sun Q."/>
            <person name="Zhou Y."/>
        </authorList>
    </citation>
    <scope>NUCLEOTIDE SEQUENCE</scope>
    <source>
        <strain evidence="2">CGMCC 1.10859</strain>
    </source>
</reference>
<keyword evidence="2" id="KW-0969">Cilium</keyword>
<sequence>MLSMLFPVVFLLVGLGAGAGAGVFLRPPAEAPAETAAAGSGAAPAGGHGDAAKGKGHDGKGEAAKADDGQGEGTEDSGSHDFVKLNNQFIVPVLEHGRVSSLVIMSLSLEVSVGGRDRVFALEPKLRDALLRVMFDHANSGGFDGNFTSGNNMLVLRDALKEAAFKTLGPILKNVLIIDMLRQDA</sequence>
<feature type="compositionally biased region" description="Basic and acidic residues" evidence="1">
    <location>
        <begin position="50"/>
        <end position="68"/>
    </location>
</feature>
<evidence type="ECO:0000313" key="2">
    <source>
        <dbReference type="EMBL" id="GHE01794.1"/>
    </source>
</evidence>
<dbReference type="RefSeq" id="WP_035844733.1">
    <property type="nucleotide sequence ID" value="NZ_BNAB01000007.1"/>
</dbReference>
<feature type="region of interest" description="Disordered" evidence="1">
    <location>
        <begin position="35"/>
        <end position="80"/>
    </location>
</feature>
<accession>A0AAN4UR36</accession>
<evidence type="ECO:0000313" key="4">
    <source>
        <dbReference type="Proteomes" id="UP000199541"/>
    </source>
</evidence>
<evidence type="ECO:0000313" key="3">
    <source>
        <dbReference type="EMBL" id="SDW92911.1"/>
    </source>
</evidence>
<dbReference type="Proteomes" id="UP000634647">
    <property type="component" value="Unassembled WGS sequence"/>
</dbReference>
<protein>
    <submittedName>
        <fullName evidence="2">Flagellar basal body-associated protein FliL</fullName>
    </submittedName>
</protein>
<keyword evidence="4" id="KW-1185">Reference proteome</keyword>
<gene>
    <name evidence="2" type="ORF">GCM10008024_18990</name>
    <name evidence="3" type="ORF">SAMN05444006_10847</name>
</gene>
<dbReference type="EMBL" id="BNAB01000007">
    <property type="protein sequence ID" value="GHE01794.1"/>
    <property type="molecule type" value="Genomic_DNA"/>
</dbReference>
<evidence type="ECO:0000256" key="1">
    <source>
        <dbReference type="SAM" id="MobiDB-lite"/>
    </source>
</evidence>
<evidence type="ECO:0000313" key="5">
    <source>
        <dbReference type="Proteomes" id="UP000634647"/>
    </source>
</evidence>
<name>A0AAN4UR36_9RHOB</name>
<dbReference type="AlphaFoldDB" id="A0AAN4UR36"/>